<feature type="transmembrane region" description="Helical" evidence="1">
    <location>
        <begin position="101"/>
        <end position="122"/>
    </location>
</feature>
<keyword evidence="1" id="KW-0472">Membrane</keyword>
<dbReference type="RefSeq" id="WP_028761582.1">
    <property type="nucleotide sequence ID" value="NZ_CP143431.1"/>
</dbReference>
<sequence>MNPLYHQEPSYYDLHRLITWLIVGAAFISASGVLIAIYAEYQNVGVQVLQIRADFLGNYINSPLAYVFNLSLLAAGLCILISMTGLYLLKLDTFSQCIALTGAWVGVSVILMGIFPINFLSIHRIVSTSYLLSTLILHSLVIIAGIVPRFICPKPLFYLSLISFCSAVSLTLQLDWTILDFPPCVPQTHFCTVSANMWLQTNLSIIWCLSLAFAMRRLSKILYHRAQERQIL</sequence>
<gene>
    <name evidence="2" type="ORF">HGO26_10085</name>
</gene>
<evidence type="ECO:0008006" key="4">
    <source>
        <dbReference type="Google" id="ProtNLM"/>
    </source>
</evidence>
<feature type="transmembrane region" description="Helical" evidence="1">
    <location>
        <begin position="198"/>
        <end position="215"/>
    </location>
</feature>
<proteinExistence type="predicted"/>
<dbReference type="EMBL" id="JABAEB010000005">
    <property type="protein sequence ID" value="NLQ23228.1"/>
    <property type="molecule type" value="Genomic_DNA"/>
</dbReference>
<evidence type="ECO:0000313" key="2">
    <source>
        <dbReference type="EMBL" id="NLQ23228.1"/>
    </source>
</evidence>
<comment type="caution">
    <text evidence="2">The sequence shown here is derived from an EMBL/GenBank/DDBJ whole genome shotgun (WGS) entry which is preliminary data.</text>
</comment>
<feature type="transmembrane region" description="Helical" evidence="1">
    <location>
        <begin position="17"/>
        <end position="39"/>
    </location>
</feature>
<evidence type="ECO:0000313" key="3">
    <source>
        <dbReference type="Proteomes" id="UP000527352"/>
    </source>
</evidence>
<keyword evidence="1" id="KW-0812">Transmembrane</keyword>
<protein>
    <recommendedName>
        <fullName evidence="4">DUF998 domain-containing protein</fullName>
    </recommendedName>
</protein>
<accession>A0ABX1KM17</accession>
<keyword evidence="3" id="KW-1185">Reference proteome</keyword>
<dbReference type="Proteomes" id="UP000527352">
    <property type="component" value="Unassembled WGS sequence"/>
</dbReference>
<feature type="transmembrane region" description="Helical" evidence="1">
    <location>
        <begin position="128"/>
        <end position="147"/>
    </location>
</feature>
<reference evidence="2 3" key="1">
    <citation type="submission" date="2020-04" db="EMBL/GenBank/DDBJ databases">
        <title>The first description of lens atrophy caused by putative novel Shewanella sp. that is a new emerging pathogen for cultured rainbow trout?</title>
        <authorList>
            <person name="Saticioglu I.B."/>
            <person name="Duman M."/>
            <person name="Altun S."/>
        </authorList>
    </citation>
    <scope>NUCLEOTIDE SEQUENCE [LARGE SCALE GENOMIC DNA]</scope>
    <source>
        <strain evidence="2 3">S-1</strain>
    </source>
</reference>
<feature type="transmembrane region" description="Helical" evidence="1">
    <location>
        <begin position="64"/>
        <end position="89"/>
    </location>
</feature>
<feature type="transmembrane region" description="Helical" evidence="1">
    <location>
        <begin position="156"/>
        <end position="178"/>
    </location>
</feature>
<name>A0ABX1KM17_9GAMM</name>
<organism evidence="2 3">
    <name type="scientific">Shewanella oncorhynchi</name>
    <dbReference type="NCBI Taxonomy" id="2726434"/>
    <lineage>
        <taxon>Bacteria</taxon>
        <taxon>Pseudomonadati</taxon>
        <taxon>Pseudomonadota</taxon>
        <taxon>Gammaproteobacteria</taxon>
        <taxon>Alteromonadales</taxon>
        <taxon>Shewanellaceae</taxon>
        <taxon>Shewanella</taxon>
    </lineage>
</organism>
<keyword evidence="1" id="KW-1133">Transmembrane helix</keyword>
<evidence type="ECO:0000256" key="1">
    <source>
        <dbReference type="SAM" id="Phobius"/>
    </source>
</evidence>